<feature type="chain" id="PRO_5020496430" evidence="9">
    <location>
        <begin position="31"/>
        <end position="483"/>
    </location>
</feature>
<reference evidence="10 11" key="1">
    <citation type="journal article" date="2015" name="Antonie Van Leeuwenhoek">
        <title>Oricola cellulosilytica gen. nov., sp. nov., a cellulose-degrading bacterium of the family Phyllobacteriaceae isolated from surface seashore water, and emended descriptions of Mesorhizobium loti and Phyllobacterium myrsinacearum.</title>
        <authorList>
            <person name="Hameed A."/>
            <person name="Shahina M."/>
            <person name="Lai W.A."/>
            <person name="Lin S.Y."/>
            <person name="Young L.S."/>
            <person name="Liu Y.C."/>
            <person name="Hsu Y.H."/>
            <person name="Young C.C."/>
        </authorList>
    </citation>
    <scope>NUCLEOTIDE SEQUENCE [LARGE SCALE GENOMIC DNA]</scope>
    <source>
        <strain evidence="10 11">KCTC 52183</strain>
    </source>
</reference>
<comment type="similarity">
    <text evidence="2">Belongs to the outer membrane factor (OMF) (TC 1.B.17) family.</text>
</comment>
<dbReference type="GO" id="GO:1990281">
    <property type="term" value="C:efflux pump complex"/>
    <property type="evidence" value="ECO:0007669"/>
    <property type="project" value="TreeGrafter"/>
</dbReference>
<evidence type="ECO:0000256" key="7">
    <source>
        <dbReference type="ARBA" id="ARBA00023237"/>
    </source>
</evidence>
<evidence type="ECO:0000313" key="10">
    <source>
        <dbReference type="EMBL" id="TCD11315.1"/>
    </source>
</evidence>
<keyword evidence="5" id="KW-0812">Transmembrane</keyword>
<dbReference type="RefSeq" id="WP_131571662.1">
    <property type="nucleotide sequence ID" value="NZ_JAINFK010000002.1"/>
</dbReference>
<sequence length="483" mass="53216">MRSPISFRVLRTATAILGAASALVSFNAAAMTLQEAIAVAVEANPQIGQAVENREAIEFELRQARGLYLPSVDLEASAGARRLDNPSRRALGIENDSLSPGEVSGVVTQKLFDGGGRRAELERQASRVDSASFRVLERSEYIGLQVVREYLEYLVQAGIVNEAVRNLNFHRSIQGNISSGIAGGTLTEADRQQVRERVLAAEARLKQSEQDLAAAQIRFLRLVGKPLENVAVPPSVAYALPRSLDDAIGQARTNNPRIHLANADIDAADALVDAARSKFAPEIFLEGRARAGHDIDGADGSTTDLQARIVAKWNLYRGGIDKANEQEQIRRASEQRLVLHEVHRDIEESVRLAWDERQRQSSLAGTLRQQAAQNAGLVNSYRQQFTIGQRSLLDVLDAQNTRFNVGVLEVTARYASLFAEYRLMAATGRLLSHMNVQPPQQAEAYARTEFQVPETPPTETYARVPSRQVNELPMDLLSPVRRK</sequence>
<keyword evidence="6" id="KW-0472">Membrane</keyword>
<keyword evidence="3" id="KW-0813">Transport</keyword>
<comment type="subcellular location">
    <subcellularLocation>
        <location evidence="1">Cell outer membrane</location>
    </subcellularLocation>
</comment>
<dbReference type="InterPro" id="IPR003423">
    <property type="entry name" value="OMP_efflux"/>
</dbReference>
<keyword evidence="8" id="KW-0175">Coiled coil</keyword>
<evidence type="ECO:0000256" key="1">
    <source>
        <dbReference type="ARBA" id="ARBA00004442"/>
    </source>
</evidence>
<dbReference type="GO" id="GO:0015562">
    <property type="term" value="F:efflux transmembrane transporter activity"/>
    <property type="evidence" value="ECO:0007669"/>
    <property type="project" value="InterPro"/>
</dbReference>
<dbReference type="Proteomes" id="UP000291301">
    <property type="component" value="Unassembled WGS sequence"/>
</dbReference>
<evidence type="ECO:0000256" key="2">
    <source>
        <dbReference type="ARBA" id="ARBA00007613"/>
    </source>
</evidence>
<dbReference type="AlphaFoldDB" id="A0A4R0P394"/>
<feature type="signal peptide" evidence="9">
    <location>
        <begin position="1"/>
        <end position="30"/>
    </location>
</feature>
<evidence type="ECO:0000256" key="6">
    <source>
        <dbReference type="ARBA" id="ARBA00023136"/>
    </source>
</evidence>
<dbReference type="EMBL" id="SJST01000010">
    <property type="protein sequence ID" value="TCD11315.1"/>
    <property type="molecule type" value="Genomic_DNA"/>
</dbReference>
<dbReference type="Gene3D" id="1.20.1600.10">
    <property type="entry name" value="Outer membrane efflux proteins (OEP)"/>
    <property type="match status" value="1"/>
</dbReference>
<feature type="coiled-coil region" evidence="8">
    <location>
        <begin position="191"/>
        <end position="218"/>
    </location>
</feature>
<dbReference type="SUPFAM" id="SSF56954">
    <property type="entry name" value="Outer membrane efflux proteins (OEP)"/>
    <property type="match status" value="1"/>
</dbReference>
<proteinExistence type="inferred from homology"/>
<gene>
    <name evidence="10" type="ORF">E0D97_17495</name>
</gene>
<dbReference type="GO" id="GO:0015288">
    <property type="term" value="F:porin activity"/>
    <property type="evidence" value="ECO:0007669"/>
    <property type="project" value="TreeGrafter"/>
</dbReference>
<protein>
    <submittedName>
        <fullName evidence="10">Channel protein TolC</fullName>
    </submittedName>
</protein>
<keyword evidence="11" id="KW-1185">Reference proteome</keyword>
<keyword evidence="7" id="KW-0998">Cell outer membrane</keyword>
<dbReference type="OrthoDB" id="9814637at2"/>
<dbReference type="GO" id="GO:0009279">
    <property type="term" value="C:cell outer membrane"/>
    <property type="evidence" value="ECO:0007669"/>
    <property type="project" value="UniProtKB-SubCell"/>
</dbReference>
<dbReference type="Pfam" id="PF02321">
    <property type="entry name" value="OEP"/>
    <property type="match status" value="2"/>
</dbReference>
<evidence type="ECO:0000313" key="11">
    <source>
        <dbReference type="Proteomes" id="UP000291301"/>
    </source>
</evidence>
<dbReference type="PANTHER" id="PTHR30026:SF22">
    <property type="entry name" value="OUTER MEMBRANE EFFLUX PROTEIN"/>
    <property type="match status" value="1"/>
</dbReference>
<evidence type="ECO:0000256" key="4">
    <source>
        <dbReference type="ARBA" id="ARBA00022452"/>
    </source>
</evidence>
<name>A0A4R0P394_9HYPH</name>
<evidence type="ECO:0000256" key="3">
    <source>
        <dbReference type="ARBA" id="ARBA00022448"/>
    </source>
</evidence>
<evidence type="ECO:0000256" key="8">
    <source>
        <dbReference type="SAM" id="Coils"/>
    </source>
</evidence>
<dbReference type="InterPro" id="IPR051906">
    <property type="entry name" value="TolC-like"/>
</dbReference>
<comment type="caution">
    <text evidence="10">The sequence shown here is derived from an EMBL/GenBank/DDBJ whole genome shotgun (WGS) entry which is preliminary data.</text>
</comment>
<keyword evidence="9" id="KW-0732">Signal</keyword>
<organism evidence="10 11">
    <name type="scientific">Oricola cellulosilytica</name>
    <dbReference type="NCBI Taxonomy" id="1429082"/>
    <lineage>
        <taxon>Bacteria</taxon>
        <taxon>Pseudomonadati</taxon>
        <taxon>Pseudomonadota</taxon>
        <taxon>Alphaproteobacteria</taxon>
        <taxon>Hyphomicrobiales</taxon>
        <taxon>Ahrensiaceae</taxon>
        <taxon>Oricola</taxon>
    </lineage>
</organism>
<keyword evidence="4" id="KW-1134">Transmembrane beta strand</keyword>
<evidence type="ECO:0000256" key="5">
    <source>
        <dbReference type="ARBA" id="ARBA00022692"/>
    </source>
</evidence>
<dbReference type="PANTHER" id="PTHR30026">
    <property type="entry name" value="OUTER MEMBRANE PROTEIN TOLC"/>
    <property type="match status" value="1"/>
</dbReference>
<accession>A0A4R0P394</accession>
<evidence type="ECO:0000256" key="9">
    <source>
        <dbReference type="SAM" id="SignalP"/>
    </source>
</evidence>